<dbReference type="EMBL" id="LAZR01049436">
    <property type="protein sequence ID" value="KKK89654.1"/>
    <property type="molecule type" value="Genomic_DNA"/>
</dbReference>
<dbReference type="AlphaFoldDB" id="A0A0F9BGA6"/>
<reference evidence="2" key="1">
    <citation type="journal article" date="2015" name="Nature">
        <title>Complex archaea that bridge the gap between prokaryotes and eukaryotes.</title>
        <authorList>
            <person name="Spang A."/>
            <person name="Saw J.H."/>
            <person name="Jorgensen S.L."/>
            <person name="Zaremba-Niedzwiedzka K."/>
            <person name="Martijn J."/>
            <person name="Lind A.E."/>
            <person name="van Eijk R."/>
            <person name="Schleper C."/>
            <person name="Guy L."/>
            <person name="Ettema T.J."/>
        </authorList>
    </citation>
    <scope>NUCLEOTIDE SEQUENCE</scope>
</reference>
<evidence type="ECO:0000256" key="1">
    <source>
        <dbReference type="SAM" id="MobiDB-lite"/>
    </source>
</evidence>
<feature type="region of interest" description="Disordered" evidence="1">
    <location>
        <begin position="1"/>
        <end position="26"/>
    </location>
</feature>
<sequence>MARARMTMRAELERNTAAATDPHGHPVAPNFTPLATLPCWVWSRQAREVIDGDKTAVIEDLRALFPAGADVAEGDEIARVTDRRGVVLFAGRLRVDAAPQRKVRHLEAALKRVA</sequence>
<gene>
    <name evidence="2" type="ORF">LCGC14_2730930</name>
</gene>
<evidence type="ECO:0000313" key="2">
    <source>
        <dbReference type="EMBL" id="KKK89654.1"/>
    </source>
</evidence>
<name>A0A0F9BGA6_9ZZZZ</name>
<accession>A0A0F9BGA6</accession>
<dbReference type="Pfam" id="PF19586">
    <property type="entry name" value="DUF6093"/>
    <property type="match status" value="1"/>
</dbReference>
<organism evidence="2">
    <name type="scientific">marine sediment metagenome</name>
    <dbReference type="NCBI Taxonomy" id="412755"/>
    <lineage>
        <taxon>unclassified sequences</taxon>
        <taxon>metagenomes</taxon>
        <taxon>ecological metagenomes</taxon>
    </lineage>
</organism>
<proteinExistence type="predicted"/>
<dbReference type="InterPro" id="IPR046075">
    <property type="entry name" value="DUF6093"/>
</dbReference>
<comment type="caution">
    <text evidence="2">The sequence shown here is derived from an EMBL/GenBank/DDBJ whole genome shotgun (WGS) entry which is preliminary data.</text>
</comment>
<protein>
    <submittedName>
        <fullName evidence="2">Uncharacterized protein</fullName>
    </submittedName>
</protein>